<dbReference type="InterPro" id="IPR000727">
    <property type="entry name" value="T_SNARE_dom"/>
</dbReference>
<dbReference type="EMBL" id="LR904707">
    <property type="protein sequence ID" value="CAD7253038.1"/>
    <property type="molecule type" value="Genomic_DNA"/>
</dbReference>
<organism evidence="4">
    <name type="scientific">Darwinula stevensoni</name>
    <dbReference type="NCBI Taxonomy" id="69355"/>
    <lineage>
        <taxon>Eukaryota</taxon>
        <taxon>Metazoa</taxon>
        <taxon>Ecdysozoa</taxon>
        <taxon>Arthropoda</taxon>
        <taxon>Crustacea</taxon>
        <taxon>Oligostraca</taxon>
        <taxon>Ostracoda</taxon>
        <taxon>Podocopa</taxon>
        <taxon>Podocopida</taxon>
        <taxon>Darwinulocopina</taxon>
        <taxon>Darwinuloidea</taxon>
        <taxon>Darwinulidae</taxon>
        <taxon>Darwinula</taxon>
    </lineage>
</organism>
<dbReference type="PROSITE" id="PS50192">
    <property type="entry name" value="T_SNARE"/>
    <property type="match status" value="1"/>
</dbReference>
<gene>
    <name evidence="4" type="ORF">DSTB1V02_LOCUS12789</name>
</gene>
<sequence length="108" mass="12087">MEEEMDIRILEEREAAIRQLEDDITNVNDIFKDLACMVHEQGEVIDTIEGNIDVGAARVEAGTQELAKASRYQTSARKKIFFICLLLLVARGMFRGAADVSPSEKVTK</sequence>
<protein>
    <recommendedName>
        <fullName evidence="3">t-SNARE coiled-coil homology domain-containing protein</fullName>
    </recommendedName>
</protein>
<feature type="non-terminal residue" evidence="4">
    <location>
        <position position="1"/>
    </location>
</feature>
<dbReference type="InterPro" id="IPR006012">
    <property type="entry name" value="Syntaxin/epimorphin_CS"/>
</dbReference>
<evidence type="ECO:0000313" key="4">
    <source>
        <dbReference type="EMBL" id="CAD7253038.1"/>
    </source>
</evidence>
<dbReference type="GO" id="GO:0012505">
    <property type="term" value="C:endomembrane system"/>
    <property type="evidence" value="ECO:0007669"/>
    <property type="project" value="TreeGrafter"/>
</dbReference>
<dbReference type="SUPFAM" id="SSF58038">
    <property type="entry name" value="SNARE fusion complex"/>
    <property type="match status" value="1"/>
</dbReference>
<name>A0A7R9AFA7_9CRUS</name>
<dbReference type="GO" id="GO:0000149">
    <property type="term" value="F:SNARE binding"/>
    <property type="evidence" value="ECO:0007669"/>
    <property type="project" value="TreeGrafter"/>
</dbReference>
<evidence type="ECO:0000313" key="5">
    <source>
        <dbReference type="Proteomes" id="UP000677054"/>
    </source>
</evidence>
<dbReference type="Pfam" id="PF05739">
    <property type="entry name" value="SNARE"/>
    <property type="match status" value="1"/>
</dbReference>
<dbReference type="GO" id="GO:0005484">
    <property type="term" value="F:SNAP receptor activity"/>
    <property type="evidence" value="ECO:0007669"/>
    <property type="project" value="InterPro"/>
</dbReference>
<evidence type="ECO:0000256" key="2">
    <source>
        <dbReference type="ARBA" id="ARBA00009063"/>
    </source>
</evidence>
<accession>A0A7R9AFA7</accession>
<comment type="similarity">
    <text evidence="2">Belongs to the syntaxin family.</text>
</comment>
<dbReference type="PANTHER" id="PTHR19957:SF38">
    <property type="entry name" value="LD27581P"/>
    <property type="match status" value="1"/>
</dbReference>
<dbReference type="CDD" id="cd15847">
    <property type="entry name" value="SNARE_syntaxin7_like"/>
    <property type="match status" value="1"/>
</dbReference>
<reference evidence="4" key="1">
    <citation type="submission" date="2020-11" db="EMBL/GenBank/DDBJ databases">
        <authorList>
            <person name="Tran Van P."/>
        </authorList>
    </citation>
    <scope>NUCLEOTIDE SEQUENCE</scope>
</reference>
<keyword evidence="5" id="KW-1185">Reference proteome</keyword>
<dbReference type="GO" id="GO:0006886">
    <property type="term" value="P:intracellular protein transport"/>
    <property type="evidence" value="ECO:0007669"/>
    <property type="project" value="InterPro"/>
</dbReference>
<comment type="subcellular location">
    <subcellularLocation>
        <location evidence="1">Membrane</location>
        <topology evidence="1">Single-pass type IV membrane protein</topology>
    </subcellularLocation>
</comment>
<evidence type="ECO:0000259" key="3">
    <source>
        <dbReference type="PROSITE" id="PS50192"/>
    </source>
</evidence>
<dbReference type="PROSITE" id="PS00914">
    <property type="entry name" value="SYNTAXIN"/>
    <property type="match status" value="1"/>
</dbReference>
<dbReference type="SMART" id="SM00397">
    <property type="entry name" value="t_SNARE"/>
    <property type="match status" value="1"/>
</dbReference>
<dbReference type="PANTHER" id="PTHR19957">
    <property type="entry name" value="SYNTAXIN"/>
    <property type="match status" value="1"/>
</dbReference>
<dbReference type="Proteomes" id="UP000677054">
    <property type="component" value="Unassembled WGS sequence"/>
</dbReference>
<feature type="domain" description="T-SNARE coiled-coil homology" evidence="3">
    <location>
        <begin position="7"/>
        <end position="69"/>
    </location>
</feature>
<dbReference type="GO" id="GO:0048278">
    <property type="term" value="P:vesicle docking"/>
    <property type="evidence" value="ECO:0007669"/>
    <property type="project" value="TreeGrafter"/>
</dbReference>
<dbReference type="OrthoDB" id="75754at2759"/>
<dbReference type="Gene3D" id="1.20.5.110">
    <property type="match status" value="1"/>
</dbReference>
<evidence type="ECO:0000256" key="1">
    <source>
        <dbReference type="ARBA" id="ARBA00004211"/>
    </source>
</evidence>
<proteinExistence type="inferred from homology"/>
<dbReference type="GO" id="GO:0031201">
    <property type="term" value="C:SNARE complex"/>
    <property type="evidence" value="ECO:0007669"/>
    <property type="project" value="TreeGrafter"/>
</dbReference>
<dbReference type="AlphaFoldDB" id="A0A7R9AFA7"/>
<dbReference type="GO" id="GO:0006906">
    <property type="term" value="P:vesicle fusion"/>
    <property type="evidence" value="ECO:0007669"/>
    <property type="project" value="TreeGrafter"/>
</dbReference>
<dbReference type="EMBL" id="CAJPEV010005190">
    <property type="protein sequence ID" value="CAG0902872.1"/>
    <property type="molecule type" value="Genomic_DNA"/>
</dbReference>
<dbReference type="InterPro" id="IPR045242">
    <property type="entry name" value="Syntaxin"/>
</dbReference>